<dbReference type="InterPro" id="IPR014940">
    <property type="entry name" value="BAAT_C"/>
</dbReference>
<dbReference type="PIRSF" id="PIRSF016521">
    <property type="entry name" value="Acyl-CoA_hydro"/>
    <property type="match status" value="1"/>
</dbReference>
<dbReference type="Gene3D" id="2.60.40.2240">
    <property type="entry name" value="Acyl-CoA thioester hydrolase/BAAT N-terminal domain"/>
    <property type="match status" value="1"/>
</dbReference>
<feature type="active site" description="Charge relay system" evidence="2">
    <location>
        <position position="271"/>
    </location>
</feature>
<feature type="domain" description="Acyl-CoA thioester hydrolase/bile acid-CoA amino acid N-acetyltransferase" evidence="4">
    <location>
        <begin position="51"/>
        <end position="175"/>
    </location>
</feature>
<feature type="chain" id="PRO_5038873845" evidence="3">
    <location>
        <begin position="24"/>
        <end position="420"/>
    </location>
</feature>
<evidence type="ECO:0000256" key="1">
    <source>
        <dbReference type="ARBA" id="ARBA00006538"/>
    </source>
</evidence>
<dbReference type="EMBL" id="PJOS01000036">
    <property type="protein sequence ID" value="PKT71319.1"/>
    <property type="molecule type" value="Genomic_DNA"/>
</dbReference>
<dbReference type="InterPro" id="IPR016662">
    <property type="entry name" value="Acyl-CoA_thioEstase_long-chain"/>
</dbReference>
<dbReference type="Pfam" id="PF04775">
    <property type="entry name" value="Bile_Hydr_Trans"/>
    <property type="match status" value="1"/>
</dbReference>
<feature type="signal peptide" evidence="3">
    <location>
        <begin position="1"/>
        <end position="23"/>
    </location>
</feature>
<dbReference type="GO" id="GO:0047617">
    <property type="term" value="F:fatty acyl-CoA hydrolase activity"/>
    <property type="evidence" value="ECO:0007669"/>
    <property type="project" value="TreeGrafter"/>
</dbReference>
<evidence type="ECO:0000256" key="3">
    <source>
        <dbReference type="SAM" id="SignalP"/>
    </source>
</evidence>
<dbReference type="PANTHER" id="PTHR10824:SF39">
    <property type="entry name" value="DYNEIN AXONEMAL LIGHT CHAIN 1"/>
    <property type="match status" value="1"/>
</dbReference>
<evidence type="ECO:0000256" key="2">
    <source>
        <dbReference type="PIRSR" id="PIRSR016521-1"/>
    </source>
</evidence>
<accession>A0A2I0SN15</accession>
<reference evidence="6 7" key="1">
    <citation type="submission" date="2017-12" db="EMBL/GenBank/DDBJ databases">
        <title>Streptomyces populusis sp. nov., a novel endophytic actinobacterium isolated from stems of Populus adenopoda Maxim.</title>
        <authorList>
            <person name="Wang Z."/>
        </authorList>
    </citation>
    <scope>NUCLEOTIDE SEQUENCE [LARGE SCALE GENOMIC DNA]</scope>
    <source>
        <strain evidence="6 7">A249</strain>
    </source>
</reference>
<dbReference type="Gene3D" id="3.40.50.1820">
    <property type="entry name" value="alpha/beta hydrolase"/>
    <property type="match status" value="1"/>
</dbReference>
<keyword evidence="6" id="KW-0378">Hydrolase</keyword>
<keyword evidence="7" id="KW-1185">Reference proteome</keyword>
<dbReference type="Proteomes" id="UP000236178">
    <property type="component" value="Unassembled WGS sequence"/>
</dbReference>
<dbReference type="SUPFAM" id="SSF53474">
    <property type="entry name" value="alpha/beta-Hydrolases"/>
    <property type="match status" value="1"/>
</dbReference>
<proteinExistence type="inferred from homology"/>
<dbReference type="PANTHER" id="PTHR10824">
    <property type="entry name" value="ACYL-COENZYME A THIOESTERASE-RELATED"/>
    <property type="match status" value="1"/>
</dbReference>
<dbReference type="GO" id="GO:0006637">
    <property type="term" value="P:acyl-CoA metabolic process"/>
    <property type="evidence" value="ECO:0007669"/>
    <property type="project" value="InterPro"/>
</dbReference>
<feature type="domain" description="BAAT/Acyl-CoA thioester hydrolase C-terminal" evidence="5">
    <location>
        <begin position="329"/>
        <end position="418"/>
    </location>
</feature>
<keyword evidence="3" id="KW-0732">Signal</keyword>
<evidence type="ECO:0000259" key="5">
    <source>
        <dbReference type="Pfam" id="PF08840"/>
    </source>
</evidence>
<evidence type="ECO:0000313" key="6">
    <source>
        <dbReference type="EMBL" id="PKT71319.1"/>
    </source>
</evidence>
<comment type="caution">
    <text evidence="6">The sequence shown here is derived from an EMBL/GenBank/DDBJ whole genome shotgun (WGS) entry which is preliminary data.</text>
</comment>
<sequence>MQRARRRTATYAAALAFVLLASAGCSGGHEPDVTHSRAATLHLDKPVGLADEPVQIRISGLAAGEEITVTARATDADGMTWTGRAVFNADDKGVVDLDHAEPKTGTYRGADGMGLFWSMTPAKGDPGKSWFRTNDPQEAASYQVRLTVQAGSRTIAERRLTRTWAMSGVHRKELTVAHDKLRGELFLPPSHGPRRAPVLLLGGSEGGLSSPLTAALLASRGHPALALCYFDCQGRPKNLAAISLEYLATAARLVRDQPQADAQRLVVIGGSRGSEAAQLMAQYYPDLVRDAVVYMPSRNTNGAYYRGCFSCGRGQAAWTRNGKVLHLIPIPLDHVRGTVLAIAGGDDPVWGSLSSAESIAQERNATGHKHEALLYPKAGHAVADFPYLPETGGSHLGGTRTANARAKADSWPHVLQLLEP</sequence>
<dbReference type="Pfam" id="PF08840">
    <property type="entry name" value="BAAT_C"/>
    <property type="match status" value="1"/>
</dbReference>
<dbReference type="InterPro" id="IPR006862">
    <property type="entry name" value="Thio_Ohase/aa_AcTrfase"/>
</dbReference>
<organism evidence="6 7">
    <name type="scientific">Streptomyces populi</name>
    <dbReference type="NCBI Taxonomy" id="2058924"/>
    <lineage>
        <taxon>Bacteria</taxon>
        <taxon>Bacillati</taxon>
        <taxon>Actinomycetota</taxon>
        <taxon>Actinomycetes</taxon>
        <taxon>Kitasatosporales</taxon>
        <taxon>Streptomycetaceae</taxon>
        <taxon>Streptomyces</taxon>
    </lineage>
</organism>
<feature type="active site" description="Charge relay system" evidence="2">
    <location>
        <position position="347"/>
    </location>
</feature>
<evidence type="ECO:0000259" key="4">
    <source>
        <dbReference type="Pfam" id="PF04775"/>
    </source>
</evidence>
<dbReference type="OrthoDB" id="4819815at2"/>
<name>A0A2I0SN15_9ACTN</name>
<feature type="active site" description="Charge relay system" evidence="2">
    <location>
        <position position="380"/>
    </location>
</feature>
<dbReference type="GO" id="GO:0006631">
    <property type="term" value="P:fatty acid metabolic process"/>
    <property type="evidence" value="ECO:0007669"/>
    <property type="project" value="TreeGrafter"/>
</dbReference>
<dbReference type="InterPro" id="IPR029058">
    <property type="entry name" value="AB_hydrolase_fold"/>
</dbReference>
<protein>
    <submittedName>
        <fullName evidence="6">Palmitoyl-CoA hydrolase</fullName>
    </submittedName>
</protein>
<gene>
    <name evidence="6" type="ORF">CW362_19965</name>
</gene>
<comment type="similarity">
    <text evidence="1">Belongs to the C/M/P thioester hydrolase family.</text>
</comment>
<dbReference type="PROSITE" id="PS51257">
    <property type="entry name" value="PROKAR_LIPOPROTEIN"/>
    <property type="match status" value="1"/>
</dbReference>
<dbReference type="InterPro" id="IPR042490">
    <property type="entry name" value="Thio_Ohase/BAAT_N"/>
</dbReference>
<dbReference type="AlphaFoldDB" id="A0A2I0SN15"/>
<evidence type="ECO:0000313" key="7">
    <source>
        <dbReference type="Proteomes" id="UP000236178"/>
    </source>
</evidence>